<keyword evidence="4 9" id="KW-1003">Cell membrane</keyword>
<evidence type="ECO:0000313" key="11">
    <source>
        <dbReference type="EMBL" id="XCD16392.1"/>
    </source>
</evidence>
<evidence type="ECO:0000256" key="8">
    <source>
        <dbReference type="ARBA" id="ARBA00023136"/>
    </source>
</evidence>
<dbReference type="PANTHER" id="PTHR30413">
    <property type="entry name" value="INNER MEMBRANE TRANSPORT PERMEASE"/>
    <property type="match status" value="1"/>
</dbReference>
<evidence type="ECO:0000256" key="2">
    <source>
        <dbReference type="ARBA" id="ARBA00007783"/>
    </source>
</evidence>
<sequence>MATVKKRSTLIIWKDVIFAIFLREIKSKFNDKLGIAWSVISPVSFIFLLSFIRGKMDGGNTHGIPTFFFMVYGMILVQFFLGMIETVSVSIKKNKPLYAFRQVQPISSVIAIAGFEFLVKVFVILTIAVLCLFLKMETQIDDPIEVMFIVVRVWLIATSLGLISALASCYVPELDKLRNLAMRPIFFISGIFFSLQDIPREYWHYLDWNPLLHAVELIRYAAYPAYGSEGVSYFYLDIVTIVLVFFSLACYHVSWKQAISR</sequence>
<accession>A0AAU8BK50</accession>
<gene>
    <name evidence="11" type="ORF">PG915_02090</name>
</gene>
<feature type="transmembrane region" description="Helical" evidence="9">
    <location>
        <begin position="64"/>
        <end position="84"/>
    </location>
</feature>
<evidence type="ECO:0000256" key="4">
    <source>
        <dbReference type="ARBA" id="ARBA00022475"/>
    </source>
</evidence>
<feature type="transmembrane region" description="Helical" evidence="9">
    <location>
        <begin position="33"/>
        <end position="52"/>
    </location>
</feature>
<dbReference type="InterPro" id="IPR047817">
    <property type="entry name" value="ABC2_TM_bact-type"/>
</dbReference>
<dbReference type="InterPro" id="IPR013525">
    <property type="entry name" value="ABC2_TM"/>
</dbReference>
<dbReference type="GO" id="GO:0005886">
    <property type="term" value="C:plasma membrane"/>
    <property type="evidence" value="ECO:0007669"/>
    <property type="project" value="UniProtKB-SubCell"/>
</dbReference>
<reference evidence="11" key="1">
    <citation type="submission" date="2023-01" db="EMBL/GenBank/DDBJ databases">
        <title>Vibrio sp. CB1-14 genome sequencing.</title>
        <authorList>
            <person name="Otstavnykh N."/>
            <person name="Isaeva M."/>
            <person name="Meleshko D."/>
        </authorList>
    </citation>
    <scope>NUCLEOTIDE SEQUENCE</scope>
    <source>
        <strain evidence="11">CB1-14</strain>
    </source>
</reference>
<feature type="transmembrane region" description="Helical" evidence="9">
    <location>
        <begin position="105"/>
        <end position="134"/>
    </location>
</feature>
<evidence type="ECO:0000256" key="7">
    <source>
        <dbReference type="ARBA" id="ARBA00022989"/>
    </source>
</evidence>
<name>A0AAU8BK50_9VIBR</name>
<feature type="transmembrane region" description="Helical" evidence="9">
    <location>
        <begin position="180"/>
        <end position="198"/>
    </location>
</feature>
<dbReference type="EMBL" id="CP115920">
    <property type="protein sequence ID" value="XCD16392.1"/>
    <property type="molecule type" value="Genomic_DNA"/>
</dbReference>
<dbReference type="RefSeq" id="WP_353497675.1">
    <property type="nucleotide sequence ID" value="NZ_CP115920.1"/>
</dbReference>
<dbReference type="KEGG" id="vck:PG915_02090"/>
<evidence type="ECO:0000256" key="5">
    <source>
        <dbReference type="ARBA" id="ARBA00022519"/>
    </source>
</evidence>
<proteinExistence type="inferred from homology"/>
<keyword evidence="6 9" id="KW-0812">Transmembrane</keyword>
<evidence type="ECO:0000256" key="3">
    <source>
        <dbReference type="ARBA" id="ARBA00022448"/>
    </source>
</evidence>
<dbReference type="GO" id="GO:0140359">
    <property type="term" value="F:ABC-type transporter activity"/>
    <property type="evidence" value="ECO:0007669"/>
    <property type="project" value="InterPro"/>
</dbReference>
<keyword evidence="7 9" id="KW-1133">Transmembrane helix</keyword>
<keyword evidence="8 9" id="KW-0472">Membrane</keyword>
<comment type="similarity">
    <text evidence="2 9">Belongs to the ABC-2 integral membrane protein family.</text>
</comment>
<feature type="transmembrane region" description="Helical" evidence="9">
    <location>
        <begin position="146"/>
        <end position="168"/>
    </location>
</feature>
<evidence type="ECO:0000256" key="1">
    <source>
        <dbReference type="ARBA" id="ARBA00004429"/>
    </source>
</evidence>
<organism evidence="11">
    <name type="scientific">Vibrio chaetopteri</name>
    <dbReference type="NCBI Taxonomy" id="3016528"/>
    <lineage>
        <taxon>Bacteria</taxon>
        <taxon>Pseudomonadati</taxon>
        <taxon>Pseudomonadota</taxon>
        <taxon>Gammaproteobacteria</taxon>
        <taxon>Vibrionales</taxon>
        <taxon>Vibrionaceae</taxon>
        <taxon>Vibrio</taxon>
    </lineage>
</organism>
<dbReference type="PROSITE" id="PS51012">
    <property type="entry name" value="ABC_TM2"/>
    <property type="match status" value="1"/>
</dbReference>
<evidence type="ECO:0000256" key="9">
    <source>
        <dbReference type="RuleBase" id="RU361157"/>
    </source>
</evidence>
<dbReference type="Pfam" id="PF01061">
    <property type="entry name" value="ABC2_membrane"/>
    <property type="match status" value="1"/>
</dbReference>
<evidence type="ECO:0000256" key="6">
    <source>
        <dbReference type="ARBA" id="ARBA00022692"/>
    </source>
</evidence>
<dbReference type="AlphaFoldDB" id="A0AAU8BK50"/>
<protein>
    <recommendedName>
        <fullName evidence="9">Transport permease protein</fullName>
    </recommendedName>
</protein>
<dbReference type="GO" id="GO:0015920">
    <property type="term" value="P:lipopolysaccharide transport"/>
    <property type="evidence" value="ECO:0007669"/>
    <property type="project" value="TreeGrafter"/>
</dbReference>
<feature type="domain" description="ABC transmembrane type-2" evidence="10">
    <location>
        <begin position="33"/>
        <end position="254"/>
    </location>
</feature>
<keyword evidence="5" id="KW-0997">Cell inner membrane</keyword>
<comment type="subcellular location">
    <subcellularLocation>
        <location evidence="1 9">Cell inner membrane</location>
        <topology evidence="1 9">Multi-pass membrane protein</topology>
    </subcellularLocation>
</comment>
<evidence type="ECO:0000259" key="10">
    <source>
        <dbReference type="PROSITE" id="PS51012"/>
    </source>
</evidence>
<dbReference type="PANTHER" id="PTHR30413:SF8">
    <property type="entry name" value="TRANSPORT PERMEASE PROTEIN"/>
    <property type="match status" value="1"/>
</dbReference>
<feature type="transmembrane region" description="Helical" evidence="9">
    <location>
        <begin position="233"/>
        <end position="253"/>
    </location>
</feature>
<keyword evidence="3 9" id="KW-0813">Transport</keyword>